<reference evidence="1 2" key="2">
    <citation type="journal article" date="2011" name="ISME J.">
        <title>RNA-seq reveals cooperative metabolic interactions between two termite-gut spirochete species in co-culture.</title>
        <authorList>
            <person name="Rosenthal A.Z."/>
            <person name="Matson E.G."/>
            <person name="Eldar A."/>
            <person name="Leadbetter J.R."/>
        </authorList>
    </citation>
    <scope>NUCLEOTIDE SEQUENCE [LARGE SCALE GENOMIC DNA]</scope>
    <source>
        <strain evidence="2">ATCC BAA-887 / DSM 12427 / ZAS-2</strain>
    </source>
</reference>
<dbReference type="Proteomes" id="UP000009223">
    <property type="component" value="Chromosome"/>
</dbReference>
<dbReference type="RefSeq" id="WP_015708125.1">
    <property type="nucleotide sequence ID" value="NC_015578.1"/>
</dbReference>
<dbReference type="AlphaFoldDB" id="F5YJU8"/>
<dbReference type="KEGG" id="tpi:TREPR_2036"/>
<accession>F5YJU8</accession>
<reference evidence="2" key="1">
    <citation type="submission" date="2009-12" db="EMBL/GenBank/DDBJ databases">
        <title>Complete sequence of Treponema primitia strain ZAS-2.</title>
        <authorList>
            <person name="Tetu S.G."/>
            <person name="Matson E."/>
            <person name="Ren Q."/>
            <person name="Seshadri R."/>
            <person name="Elbourne L."/>
            <person name="Hassan K.A."/>
            <person name="Durkin A."/>
            <person name="Radune D."/>
            <person name="Mohamoud Y."/>
            <person name="Shay R."/>
            <person name="Jin S."/>
            <person name="Zhang X."/>
            <person name="Lucey K."/>
            <person name="Ballor N.R."/>
            <person name="Ottesen E."/>
            <person name="Rosenthal R."/>
            <person name="Allen A."/>
            <person name="Leadbetter J.R."/>
            <person name="Paulsen I.T."/>
        </authorList>
    </citation>
    <scope>NUCLEOTIDE SEQUENCE [LARGE SCALE GENOMIC DNA]</scope>
    <source>
        <strain evidence="2">ATCC BAA-887 / DSM 12427 / ZAS-2</strain>
    </source>
</reference>
<gene>
    <name evidence="1" type="ordered locus">TREPR_2036</name>
</gene>
<sequence>MKLENKLTKNNINEVIDKYLECLKEINMNEFMEKMSKLNILDYLTYLKRDSFNKGPYPDVSIFEASNRIMTDMVILNGISILLEGRYPNINFSEYIVEYGNDRNLEHDINAKENGYILHGEAFNVAPSFFQSKKTKALAKLRKNMIDNKTISILLFNKDSVNIKYKPKLKNSEYFIPVEINVKI</sequence>
<dbReference type="EMBL" id="CP001843">
    <property type="protein sequence ID" value="AEF84092.1"/>
    <property type="molecule type" value="Genomic_DNA"/>
</dbReference>
<keyword evidence="2" id="KW-1185">Reference proteome</keyword>
<evidence type="ECO:0000313" key="2">
    <source>
        <dbReference type="Proteomes" id="UP000009223"/>
    </source>
</evidence>
<dbReference type="HOGENOM" id="CLU_1467609_0_0_12"/>
<evidence type="ECO:0000313" key="1">
    <source>
        <dbReference type="EMBL" id="AEF84092.1"/>
    </source>
</evidence>
<protein>
    <submittedName>
        <fullName evidence="1">Uncharacterized protein</fullName>
    </submittedName>
</protein>
<dbReference type="STRING" id="545694.TREPR_2036"/>
<dbReference type="OrthoDB" id="6891550at2"/>
<dbReference type="eggNOG" id="ENOG502ZD1M">
    <property type="taxonomic scope" value="Bacteria"/>
</dbReference>
<organism evidence="1 2">
    <name type="scientific">Treponema primitia (strain ATCC BAA-887 / DSM 12427 / ZAS-2)</name>
    <dbReference type="NCBI Taxonomy" id="545694"/>
    <lineage>
        <taxon>Bacteria</taxon>
        <taxon>Pseudomonadati</taxon>
        <taxon>Spirochaetota</taxon>
        <taxon>Spirochaetia</taxon>
        <taxon>Spirochaetales</taxon>
        <taxon>Treponemataceae</taxon>
        <taxon>Treponema</taxon>
    </lineage>
</organism>
<proteinExistence type="predicted"/>
<name>F5YJU8_TREPZ</name>